<keyword evidence="10" id="KW-0443">Lipid metabolism</keyword>
<dbReference type="EC" id="2.7.1.-" evidence="14"/>
<dbReference type="Gene3D" id="3.40.50.10330">
    <property type="entry name" value="Probable inorganic polyphosphate/atp-NAD kinase, domain 1"/>
    <property type="match status" value="1"/>
</dbReference>
<keyword evidence="15" id="KW-1185">Reference proteome</keyword>
<dbReference type="EMBL" id="LN555523">
    <property type="protein sequence ID" value="CED94193.1"/>
    <property type="molecule type" value="Genomic_DNA"/>
</dbReference>
<evidence type="ECO:0000256" key="11">
    <source>
        <dbReference type="ARBA" id="ARBA00023209"/>
    </source>
</evidence>
<dbReference type="InterPro" id="IPR016064">
    <property type="entry name" value="NAD/diacylglycerol_kinase_sf"/>
</dbReference>
<dbReference type="GeneID" id="82205620"/>
<keyword evidence="12" id="KW-1208">Phospholipid metabolism</keyword>
<name>A0A1V1I221_9FIRM</name>
<dbReference type="SUPFAM" id="SSF111331">
    <property type="entry name" value="NAD kinase/diacylglycerol kinase-like"/>
    <property type="match status" value="1"/>
</dbReference>
<keyword evidence="4 14" id="KW-0808">Transferase</keyword>
<dbReference type="PANTHER" id="PTHR12358">
    <property type="entry name" value="SPHINGOSINE KINASE"/>
    <property type="match status" value="1"/>
</dbReference>
<dbReference type="InterPro" id="IPR005218">
    <property type="entry name" value="Diacylglycerol/lipid_kinase"/>
</dbReference>
<protein>
    <submittedName>
        <fullName evidence="14">Diacylglycerol kinase</fullName>
        <ecNumber evidence="14">2.7.1.-</ecNumber>
    </submittedName>
</protein>
<evidence type="ECO:0000313" key="15">
    <source>
        <dbReference type="Proteomes" id="UP000245622"/>
    </source>
</evidence>
<dbReference type="Proteomes" id="UP000245622">
    <property type="component" value="Chromosome 1"/>
</dbReference>
<evidence type="ECO:0000256" key="7">
    <source>
        <dbReference type="ARBA" id="ARBA00022777"/>
    </source>
</evidence>
<comment type="similarity">
    <text evidence="2">Belongs to the diacylglycerol/lipid kinase family.</text>
</comment>
<evidence type="ECO:0000256" key="10">
    <source>
        <dbReference type="ARBA" id="ARBA00023098"/>
    </source>
</evidence>
<dbReference type="PROSITE" id="PS50146">
    <property type="entry name" value="DAGK"/>
    <property type="match status" value="1"/>
</dbReference>
<dbReference type="GO" id="GO:0046872">
    <property type="term" value="F:metal ion binding"/>
    <property type="evidence" value="ECO:0007669"/>
    <property type="project" value="UniProtKB-KW"/>
</dbReference>
<dbReference type="PANTHER" id="PTHR12358:SF106">
    <property type="entry name" value="LIPID KINASE YEGS"/>
    <property type="match status" value="1"/>
</dbReference>
<dbReference type="SMART" id="SM00046">
    <property type="entry name" value="DAGKc"/>
    <property type="match status" value="1"/>
</dbReference>
<evidence type="ECO:0000259" key="13">
    <source>
        <dbReference type="PROSITE" id="PS50146"/>
    </source>
</evidence>
<dbReference type="NCBIfam" id="NF009605">
    <property type="entry name" value="PRK13059.1"/>
    <property type="match status" value="1"/>
</dbReference>
<comment type="cofactor">
    <cofactor evidence="1">
        <name>Mg(2+)</name>
        <dbReference type="ChEBI" id="CHEBI:18420"/>
    </cofactor>
</comment>
<dbReference type="NCBIfam" id="TIGR00147">
    <property type="entry name" value="YegS/Rv2252/BmrU family lipid kinase"/>
    <property type="match status" value="1"/>
</dbReference>
<keyword evidence="11" id="KW-0594">Phospholipid biosynthesis</keyword>
<dbReference type="RefSeq" id="WP_180701734.1">
    <property type="nucleotide sequence ID" value="NZ_CAJUCR010000009.1"/>
</dbReference>
<dbReference type="InterPro" id="IPR045540">
    <property type="entry name" value="YegS/DAGK_C"/>
</dbReference>
<dbReference type="InterPro" id="IPR001206">
    <property type="entry name" value="Diacylglycerol_kinase_cat_dom"/>
</dbReference>
<keyword evidence="8" id="KW-0067">ATP-binding</keyword>
<keyword evidence="3" id="KW-0444">Lipid biosynthesis</keyword>
<evidence type="ECO:0000256" key="3">
    <source>
        <dbReference type="ARBA" id="ARBA00022516"/>
    </source>
</evidence>
<dbReference type="GO" id="GO:0008654">
    <property type="term" value="P:phospholipid biosynthetic process"/>
    <property type="evidence" value="ECO:0007669"/>
    <property type="project" value="UniProtKB-KW"/>
</dbReference>
<evidence type="ECO:0000256" key="9">
    <source>
        <dbReference type="ARBA" id="ARBA00022842"/>
    </source>
</evidence>
<accession>A0A1V1I221</accession>
<dbReference type="InterPro" id="IPR017438">
    <property type="entry name" value="ATP-NAD_kinase_N"/>
</dbReference>
<dbReference type="GO" id="GO:0005886">
    <property type="term" value="C:plasma membrane"/>
    <property type="evidence" value="ECO:0007669"/>
    <property type="project" value="TreeGrafter"/>
</dbReference>
<gene>
    <name evidence="14" type="ORF">CRIB_1586</name>
</gene>
<sequence>MRKAKLIYNPNSGEKSIVNSLDFIISIYQKHNIILIPYRIDKNEYIEKAFLDIDDTYEHLIIAGGDGTIDIVINTMKNLNINLPVGILPVGTANDFAHSLGLEFDIKKAVNNIINSKPRNFDIGKINDKYFINVASAGMFTDVSQKINPDFKNYMGKVAYYIAGIEEALHLRAFNIKVKSEEVEYKGKMYLMLVFNGKTAGNLNLAYKAELDDGYLDVIIFKDMPIPKSIPVFINVLKGEHLENLNEDDDILYFKTKEIYIECVDGLITDIDGEKGPDFPLDIKCIEDGLEILGIQE</sequence>
<dbReference type="KEGG" id="ril:CRIB_1586"/>
<organism evidence="14 15">
    <name type="scientific">Romboutsia ilealis</name>
    <dbReference type="NCBI Taxonomy" id="1115758"/>
    <lineage>
        <taxon>Bacteria</taxon>
        <taxon>Bacillati</taxon>
        <taxon>Bacillota</taxon>
        <taxon>Clostridia</taxon>
        <taxon>Peptostreptococcales</taxon>
        <taxon>Peptostreptococcaceae</taxon>
        <taxon>Romboutsia</taxon>
    </lineage>
</organism>
<reference evidence="14 15" key="1">
    <citation type="submission" date="2014-04" db="EMBL/GenBank/DDBJ databases">
        <authorList>
            <person name="Hornung B.V."/>
        </authorList>
    </citation>
    <scope>NUCLEOTIDE SEQUENCE [LARGE SCALE GENOMIC DNA]</scope>
    <source>
        <strain evidence="14 15">CRIB</strain>
    </source>
</reference>
<evidence type="ECO:0000256" key="4">
    <source>
        <dbReference type="ARBA" id="ARBA00022679"/>
    </source>
</evidence>
<dbReference type="GO" id="GO:0005524">
    <property type="term" value="F:ATP binding"/>
    <property type="evidence" value="ECO:0007669"/>
    <property type="project" value="UniProtKB-KW"/>
</dbReference>
<dbReference type="InterPro" id="IPR050187">
    <property type="entry name" value="Lipid_Phosphate_FormReg"/>
</dbReference>
<evidence type="ECO:0000256" key="2">
    <source>
        <dbReference type="ARBA" id="ARBA00005983"/>
    </source>
</evidence>
<dbReference type="Pfam" id="PF19279">
    <property type="entry name" value="YegS_C"/>
    <property type="match status" value="1"/>
</dbReference>
<evidence type="ECO:0000256" key="1">
    <source>
        <dbReference type="ARBA" id="ARBA00001946"/>
    </source>
</evidence>
<keyword evidence="9" id="KW-0460">Magnesium</keyword>
<feature type="domain" description="DAGKc" evidence="13">
    <location>
        <begin position="1"/>
        <end position="130"/>
    </location>
</feature>
<evidence type="ECO:0000256" key="12">
    <source>
        <dbReference type="ARBA" id="ARBA00023264"/>
    </source>
</evidence>
<proteinExistence type="inferred from homology"/>
<evidence type="ECO:0000256" key="5">
    <source>
        <dbReference type="ARBA" id="ARBA00022723"/>
    </source>
</evidence>
<keyword evidence="6" id="KW-0547">Nucleotide-binding</keyword>
<evidence type="ECO:0000256" key="8">
    <source>
        <dbReference type="ARBA" id="ARBA00022840"/>
    </source>
</evidence>
<dbReference type="GO" id="GO:0004143">
    <property type="term" value="F:ATP-dependent diacylglycerol kinase activity"/>
    <property type="evidence" value="ECO:0007669"/>
    <property type="project" value="TreeGrafter"/>
</dbReference>
<evidence type="ECO:0000313" key="14">
    <source>
        <dbReference type="EMBL" id="CED94193.1"/>
    </source>
</evidence>
<keyword evidence="7 14" id="KW-0418">Kinase</keyword>
<dbReference type="AlphaFoldDB" id="A0A1V1I221"/>
<dbReference type="Pfam" id="PF00781">
    <property type="entry name" value="DAGK_cat"/>
    <property type="match status" value="1"/>
</dbReference>
<keyword evidence="5" id="KW-0479">Metal-binding</keyword>
<dbReference type="Gene3D" id="2.60.200.40">
    <property type="match status" value="1"/>
</dbReference>
<evidence type="ECO:0000256" key="6">
    <source>
        <dbReference type="ARBA" id="ARBA00022741"/>
    </source>
</evidence>